<gene>
    <name evidence="2" type="ORF">L9F63_026294</name>
</gene>
<name>A0AAD8ERZ0_DIPPU</name>
<reference evidence="2" key="2">
    <citation type="submission" date="2023-05" db="EMBL/GenBank/DDBJ databases">
        <authorList>
            <person name="Fouks B."/>
        </authorList>
    </citation>
    <scope>NUCLEOTIDE SEQUENCE</scope>
    <source>
        <strain evidence="2">Stay&amp;Tobe</strain>
        <tissue evidence="2">Testes</tissue>
    </source>
</reference>
<proteinExistence type="predicted"/>
<comment type="caution">
    <text evidence="2">The sequence shown here is derived from an EMBL/GenBank/DDBJ whole genome shotgun (WGS) entry which is preliminary data.</text>
</comment>
<dbReference type="EMBL" id="JASPKZ010000325">
    <property type="protein sequence ID" value="KAJ9600568.1"/>
    <property type="molecule type" value="Genomic_DNA"/>
</dbReference>
<feature type="region of interest" description="Disordered" evidence="1">
    <location>
        <begin position="114"/>
        <end position="133"/>
    </location>
</feature>
<dbReference type="AlphaFoldDB" id="A0AAD8ERZ0"/>
<evidence type="ECO:0000313" key="3">
    <source>
        <dbReference type="Proteomes" id="UP001233999"/>
    </source>
</evidence>
<sequence length="219" mass="25540">MADKALMKQIAEQKLKAFSIGTMGKRQMSKKEIEEQRKKEQEEAAAQAFEEFVATFQETPSKTAKVWVKAGTYDAGRRQEDTREKGKLYKPQSRLSELADKLTTAERAQAYARLLGDRKPERPGKKRDREKKKSNLELFKEELKLIQEEREERHKFKGAVKTQFDDGVPAVKPCKRNVEQLSHRKEINYTLLEIVYTNNYNKITNTLLKFIHSGQEKKF</sequence>
<organism evidence="2 3">
    <name type="scientific">Diploptera punctata</name>
    <name type="common">Pacific beetle cockroach</name>
    <dbReference type="NCBI Taxonomy" id="6984"/>
    <lineage>
        <taxon>Eukaryota</taxon>
        <taxon>Metazoa</taxon>
        <taxon>Ecdysozoa</taxon>
        <taxon>Arthropoda</taxon>
        <taxon>Hexapoda</taxon>
        <taxon>Insecta</taxon>
        <taxon>Pterygota</taxon>
        <taxon>Neoptera</taxon>
        <taxon>Polyneoptera</taxon>
        <taxon>Dictyoptera</taxon>
        <taxon>Blattodea</taxon>
        <taxon>Blaberoidea</taxon>
        <taxon>Blaberidae</taxon>
        <taxon>Diplopterinae</taxon>
        <taxon>Diploptera</taxon>
    </lineage>
</organism>
<evidence type="ECO:0000313" key="2">
    <source>
        <dbReference type="EMBL" id="KAJ9600568.1"/>
    </source>
</evidence>
<reference evidence="2" key="1">
    <citation type="journal article" date="2023" name="IScience">
        <title>Live-bearing cockroach genome reveals convergent evolutionary mechanisms linked to viviparity in insects and beyond.</title>
        <authorList>
            <person name="Fouks B."/>
            <person name="Harrison M.C."/>
            <person name="Mikhailova A.A."/>
            <person name="Marchal E."/>
            <person name="English S."/>
            <person name="Carruthers M."/>
            <person name="Jennings E.C."/>
            <person name="Chiamaka E.L."/>
            <person name="Frigard R.A."/>
            <person name="Pippel M."/>
            <person name="Attardo G.M."/>
            <person name="Benoit J.B."/>
            <person name="Bornberg-Bauer E."/>
            <person name="Tobe S.S."/>
        </authorList>
    </citation>
    <scope>NUCLEOTIDE SEQUENCE</scope>
    <source>
        <strain evidence="2">Stay&amp;Tobe</strain>
    </source>
</reference>
<dbReference type="Proteomes" id="UP001233999">
    <property type="component" value="Unassembled WGS sequence"/>
</dbReference>
<evidence type="ECO:0000256" key="1">
    <source>
        <dbReference type="SAM" id="MobiDB-lite"/>
    </source>
</evidence>
<protein>
    <submittedName>
        <fullName evidence="2">Uncharacterized protein</fullName>
    </submittedName>
</protein>
<accession>A0AAD8ERZ0</accession>
<keyword evidence="3" id="KW-1185">Reference proteome</keyword>